<keyword evidence="2" id="KW-0489">Methyltransferase</keyword>
<dbReference type="Gene3D" id="3.40.50.150">
    <property type="entry name" value="Vaccinia Virus protein VP39"/>
    <property type="match status" value="1"/>
</dbReference>
<dbReference type="InterPro" id="IPR013216">
    <property type="entry name" value="Methyltransf_11"/>
</dbReference>
<dbReference type="PANTHER" id="PTHR42912:SF80">
    <property type="entry name" value="METHYLTRANSFERASE DOMAIN-CONTAINING PROTEIN"/>
    <property type="match status" value="1"/>
</dbReference>
<accession>F0QT25</accession>
<dbReference type="InterPro" id="IPR029063">
    <property type="entry name" value="SAM-dependent_MTases_sf"/>
</dbReference>
<proteinExistence type="predicted"/>
<reference evidence="2 3" key="1">
    <citation type="journal article" date="2011" name="J. Bacteriol.">
        <title>Complete genome sequence of 'Vulcanisaeta moutnovskia' strain 768-28, a novel member of the hyperthermophilic crenarchaeal genus vulcanisaeta.</title>
        <authorList>
            <person name="Gumerov V.M."/>
            <person name="Mardanov A.V."/>
            <person name="Beletsky A.V."/>
            <person name="Prokofeva M.I."/>
            <person name="Bonch-Osmolovskaya E.A."/>
            <person name="Ravin N.V."/>
            <person name="Skryabin K.G."/>
        </authorList>
    </citation>
    <scope>NUCLEOTIDE SEQUENCE [LARGE SCALE GENOMIC DNA]</scope>
    <source>
        <strain evidence="2 3">768-28</strain>
    </source>
</reference>
<dbReference type="eggNOG" id="arCOG01773">
    <property type="taxonomic scope" value="Archaea"/>
</dbReference>
<dbReference type="KEGG" id="vmo:VMUT_1409"/>
<dbReference type="PANTHER" id="PTHR42912">
    <property type="entry name" value="METHYLTRANSFERASE"/>
    <property type="match status" value="1"/>
</dbReference>
<name>F0QT25_VULM7</name>
<dbReference type="GO" id="GO:0032259">
    <property type="term" value="P:methylation"/>
    <property type="evidence" value="ECO:0007669"/>
    <property type="project" value="UniProtKB-KW"/>
</dbReference>
<evidence type="ECO:0000259" key="1">
    <source>
        <dbReference type="Pfam" id="PF08241"/>
    </source>
</evidence>
<dbReference type="InterPro" id="IPR050508">
    <property type="entry name" value="Methyltransf_Superfamily"/>
</dbReference>
<dbReference type="GO" id="GO:0008757">
    <property type="term" value="F:S-adenosylmethionine-dependent methyltransferase activity"/>
    <property type="evidence" value="ECO:0007669"/>
    <property type="project" value="InterPro"/>
</dbReference>
<evidence type="ECO:0000313" key="2">
    <source>
        <dbReference type="EMBL" id="ADY01614.1"/>
    </source>
</evidence>
<dbReference type="Pfam" id="PF08241">
    <property type="entry name" value="Methyltransf_11"/>
    <property type="match status" value="1"/>
</dbReference>
<keyword evidence="3" id="KW-1185">Reference proteome</keyword>
<dbReference type="CDD" id="cd02440">
    <property type="entry name" value="AdoMet_MTases"/>
    <property type="match status" value="1"/>
</dbReference>
<dbReference type="SUPFAM" id="SSF53335">
    <property type="entry name" value="S-adenosyl-L-methionine-dependent methyltransferases"/>
    <property type="match status" value="1"/>
</dbReference>
<protein>
    <submittedName>
        <fullName evidence="2">Methyltransferase type 11</fullName>
    </submittedName>
</protein>
<evidence type="ECO:0000313" key="3">
    <source>
        <dbReference type="Proteomes" id="UP000007485"/>
    </source>
</evidence>
<organism evidence="2 3">
    <name type="scientific">Vulcanisaeta moutnovskia (strain 768-28)</name>
    <dbReference type="NCBI Taxonomy" id="985053"/>
    <lineage>
        <taxon>Archaea</taxon>
        <taxon>Thermoproteota</taxon>
        <taxon>Thermoprotei</taxon>
        <taxon>Thermoproteales</taxon>
        <taxon>Thermoproteaceae</taxon>
        <taxon>Vulcanisaeta</taxon>
    </lineage>
</organism>
<dbReference type="AlphaFoldDB" id="F0QT25"/>
<dbReference type="OrthoDB" id="1018at2157"/>
<gene>
    <name evidence="2" type="ordered locus">VMUT_1409</name>
</gene>
<feature type="domain" description="Methyltransferase type 11" evidence="1">
    <location>
        <begin position="46"/>
        <end position="129"/>
    </location>
</feature>
<sequence length="216" mass="24170">MMALSSIPIFNKYARDYDNWYVKHVDTAESEVKAVSMLVPKGLGIEIGVGSGFFAGRVGIPMGLEPAIAMAELARDRGIDVVVGVGESMPLRDSSFDYTVIVVTICFLDDPKKTLTEVHRILRPGGRLITCIVPRDSDHGRYYMELGRKGHRFYRAAHFYTVNEIKRILEPLGFSVSDRVVAVLSRGVGEYFEEPKFVKLSEAERFGFACIEAIRE</sequence>
<dbReference type="Proteomes" id="UP000007485">
    <property type="component" value="Chromosome"/>
</dbReference>
<keyword evidence="2" id="KW-0808">Transferase</keyword>
<dbReference type="EMBL" id="CP002529">
    <property type="protein sequence ID" value="ADY01614.1"/>
    <property type="molecule type" value="Genomic_DNA"/>
</dbReference>
<dbReference type="STRING" id="985053.VMUT_1409"/>
<dbReference type="HOGENOM" id="CLU_037990_14_1_2"/>